<gene>
    <name evidence="3" type="ORF">EAS62_40010</name>
</gene>
<name>A0ABY0D989_9BRAD</name>
<dbReference type="Pfam" id="PF05199">
    <property type="entry name" value="GMC_oxred_C"/>
    <property type="match status" value="1"/>
</dbReference>
<dbReference type="PANTHER" id="PTHR11552:SF147">
    <property type="entry name" value="CHOLINE DEHYDROGENASE, MITOCHONDRIAL"/>
    <property type="match status" value="1"/>
</dbReference>
<evidence type="ECO:0000256" key="1">
    <source>
        <dbReference type="ARBA" id="ARBA00010790"/>
    </source>
</evidence>
<dbReference type="Gene3D" id="3.50.50.60">
    <property type="entry name" value="FAD/NAD(P)-binding domain"/>
    <property type="match status" value="1"/>
</dbReference>
<sequence>GILKMKSQGSDARSIKTLQSQNSRSARLRFQISHLVALNGRLMMAQAMLLRSGPATSFPVEAGAFTRTNPELSRPDIQWYLVLGLGLTALRWPGFGRGKLDREGFTIGIGQLRPESRGMISLASHDPFASPRVESGYLSASDDLRTMIAAVSQVRKVAAQPNLAHFVSEELSPGPDVRSDEKIGDWIRANISSGKHPCGTCRMGSDDAAVVDPELRVRGVAGLRVVDASVMPTVVTGGLNASTIMIAEKAADLIRARGRDGA</sequence>
<reference evidence="3 4" key="1">
    <citation type="submission" date="2018-10" db="EMBL/GenBank/DDBJ databases">
        <title>Bradyrhizobium sp. nov., isolated from effective nodules of peanut in China.</title>
        <authorList>
            <person name="Li Y."/>
        </authorList>
    </citation>
    <scope>NUCLEOTIDE SEQUENCE [LARGE SCALE GENOMIC DNA]</scope>
    <source>
        <strain evidence="3 4">CCBAU 51781</strain>
    </source>
</reference>
<feature type="non-terminal residue" evidence="3">
    <location>
        <position position="1"/>
    </location>
</feature>
<dbReference type="Proteomes" id="UP000289946">
    <property type="component" value="Unassembled WGS sequence"/>
</dbReference>
<dbReference type="RefSeq" id="WP_245509429.1">
    <property type="nucleotide sequence ID" value="NZ_RDRA01000080.1"/>
</dbReference>
<dbReference type="PANTHER" id="PTHR11552">
    <property type="entry name" value="GLUCOSE-METHANOL-CHOLINE GMC OXIDOREDUCTASE"/>
    <property type="match status" value="1"/>
</dbReference>
<evidence type="ECO:0000313" key="4">
    <source>
        <dbReference type="Proteomes" id="UP000289946"/>
    </source>
</evidence>
<proteinExistence type="inferred from homology"/>
<accession>A0ABY0D989</accession>
<dbReference type="SUPFAM" id="SSF54373">
    <property type="entry name" value="FAD-linked reductases, C-terminal domain"/>
    <property type="match status" value="1"/>
</dbReference>
<comment type="caution">
    <text evidence="3">The sequence shown here is derived from an EMBL/GenBank/DDBJ whole genome shotgun (WGS) entry which is preliminary data.</text>
</comment>
<organism evidence="3 4">
    <name type="scientific">Bradyrhizobium zhanjiangense</name>
    <dbReference type="NCBI Taxonomy" id="1325107"/>
    <lineage>
        <taxon>Bacteria</taxon>
        <taxon>Pseudomonadati</taxon>
        <taxon>Pseudomonadota</taxon>
        <taxon>Alphaproteobacteria</taxon>
        <taxon>Hyphomicrobiales</taxon>
        <taxon>Nitrobacteraceae</taxon>
        <taxon>Bradyrhizobium</taxon>
    </lineage>
</organism>
<feature type="domain" description="Glucose-methanol-choline oxidoreductase C-terminal" evidence="2">
    <location>
        <begin position="114"/>
        <end position="247"/>
    </location>
</feature>
<dbReference type="EMBL" id="RDRA01000080">
    <property type="protein sequence ID" value="RXG83939.1"/>
    <property type="molecule type" value="Genomic_DNA"/>
</dbReference>
<dbReference type="InterPro" id="IPR007867">
    <property type="entry name" value="GMC_OxRtase_C"/>
</dbReference>
<evidence type="ECO:0000259" key="2">
    <source>
        <dbReference type="Pfam" id="PF05199"/>
    </source>
</evidence>
<dbReference type="InterPro" id="IPR012132">
    <property type="entry name" value="GMC_OxRdtase"/>
</dbReference>
<protein>
    <recommendedName>
        <fullName evidence="2">Glucose-methanol-choline oxidoreductase C-terminal domain-containing protein</fullName>
    </recommendedName>
</protein>
<keyword evidence="4" id="KW-1185">Reference proteome</keyword>
<evidence type="ECO:0000313" key="3">
    <source>
        <dbReference type="EMBL" id="RXG83939.1"/>
    </source>
</evidence>
<dbReference type="SUPFAM" id="SSF51905">
    <property type="entry name" value="FAD/NAD(P)-binding domain"/>
    <property type="match status" value="1"/>
</dbReference>
<dbReference type="InterPro" id="IPR036188">
    <property type="entry name" value="FAD/NAD-bd_sf"/>
</dbReference>
<comment type="similarity">
    <text evidence="1">Belongs to the GMC oxidoreductase family.</text>
</comment>
<dbReference type="Gene3D" id="3.30.410.40">
    <property type="match status" value="1"/>
</dbReference>